<gene>
    <name evidence="2" type="ORF">AC579_9107</name>
</gene>
<dbReference type="Proteomes" id="UP000073492">
    <property type="component" value="Unassembled WGS sequence"/>
</dbReference>
<organism evidence="2 3">
    <name type="scientific">Pseudocercospora musae</name>
    <dbReference type="NCBI Taxonomy" id="113226"/>
    <lineage>
        <taxon>Eukaryota</taxon>
        <taxon>Fungi</taxon>
        <taxon>Dikarya</taxon>
        <taxon>Ascomycota</taxon>
        <taxon>Pezizomycotina</taxon>
        <taxon>Dothideomycetes</taxon>
        <taxon>Dothideomycetidae</taxon>
        <taxon>Mycosphaerellales</taxon>
        <taxon>Mycosphaerellaceae</taxon>
        <taxon>Pseudocercospora</taxon>
    </lineage>
</organism>
<name>A0A139IIG0_9PEZI</name>
<evidence type="ECO:0000313" key="2">
    <source>
        <dbReference type="EMBL" id="KXT14548.1"/>
    </source>
</evidence>
<accession>A0A139IIG0</accession>
<sequence length="70" mass="7222">MASGKCLTHLAIPSAMGLLAQPPCGCLGQATRFEPSPINFLNRGSIENDDGVPAIADGSNTKPMTELVVP</sequence>
<comment type="caution">
    <text evidence="2">The sequence shown here is derived from an EMBL/GenBank/DDBJ whole genome shotgun (WGS) entry which is preliminary data.</text>
</comment>
<feature type="region of interest" description="Disordered" evidence="1">
    <location>
        <begin position="51"/>
        <end position="70"/>
    </location>
</feature>
<keyword evidence="3" id="KW-1185">Reference proteome</keyword>
<proteinExistence type="predicted"/>
<evidence type="ECO:0000256" key="1">
    <source>
        <dbReference type="SAM" id="MobiDB-lite"/>
    </source>
</evidence>
<dbReference type="AlphaFoldDB" id="A0A139IIG0"/>
<evidence type="ECO:0000313" key="3">
    <source>
        <dbReference type="Proteomes" id="UP000073492"/>
    </source>
</evidence>
<dbReference type="EMBL" id="LFZO01000079">
    <property type="protein sequence ID" value="KXT14548.1"/>
    <property type="molecule type" value="Genomic_DNA"/>
</dbReference>
<reference evidence="2 3" key="1">
    <citation type="submission" date="2015-07" db="EMBL/GenBank/DDBJ databases">
        <title>Comparative genomics of the Sigatoka disease complex on banana suggests a link between parallel evolutionary changes in Pseudocercospora fijiensis and Pseudocercospora eumusae and increased virulence on the banana host.</title>
        <authorList>
            <person name="Chang T.-C."/>
            <person name="Salvucci A."/>
            <person name="Crous P.W."/>
            <person name="Stergiopoulos I."/>
        </authorList>
    </citation>
    <scope>NUCLEOTIDE SEQUENCE [LARGE SCALE GENOMIC DNA]</scope>
    <source>
        <strain evidence="2 3">CBS 116634</strain>
    </source>
</reference>
<protein>
    <submittedName>
        <fullName evidence="2">Uncharacterized protein</fullName>
    </submittedName>
</protein>